<evidence type="ECO:0000313" key="2">
    <source>
        <dbReference type="Proteomes" id="UP000501773"/>
    </source>
</evidence>
<keyword evidence="2" id="KW-1185">Reference proteome</keyword>
<proteinExistence type="predicted"/>
<dbReference type="GO" id="GO:0006352">
    <property type="term" value="P:DNA-templated transcription initiation"/>
    <property type="evidence" value="ECO:0007669"/>
    <property type="project" value="InterPro"/>
</dbReference>
<dbReference type="GO" id="GO:0003700">
    <property type="term" value="F:DNA-binding transcription factor activity"/>
    <property type="evidence" value="ECO:0007669"/>
    <property type="project" value="InterPro"/>
</dbReference>
<dbReference type="EMBL" id="MT119360">
    <property type="protein sequence ID" value="QIQ66249.1"/>
    <property type="molecule type" value="Genomic_DNA"/>
</dbReference>
<reference evidence="2" key="1">
    <citation type="submission" date="2020-02" db="EMBL/GenBank/DDBJ databases">
        <authorList>
            <person name="Olsen N.S."/>
            <person name="Forero-Junco L."/>
            <person name="Kot W."/>
            <person name="Hansen L.H."/>
        </authorList>
    </citation>
    <scope>NUCLEOTIDE SEQUENCE [LARGE SCALE GENOMIC DNA]</scope>
</reference>
<protein>
    <submittedName>
        <fullName evidence="1">Uncharacterized protein</fullName>
    </submittedName>
</protein>
<dbReference type="Gene3D" id="1.10.1740.10">
    <property type="match status" value="1"/>
</dbReference>
<organism evidence="1 2">
    <name type="scientific">Enterococcus phage nattely</name>
    <dbReference type="NCBI Taxonomy" id="2719593"/>
    <lineage>
        <taxon>Viruses</taxon>
        <taxon>Duplodnaviria</taxon>
        <taxon>Heunggongvirae</taxon>
        <taxon>Uroviricota</taxon>
        <taxon>Caudoviricetes</taxon>
        <taxon>Andrewesvirinae</taxon>
        <taxon>Vipetofemvirus</taxon>
        <taxon>Vipetofemvirus nattely</taxon>
    </lineage>
</organism>
<accession>A0A6G9LMK9</accession>
<name>A0A6G9LMK9_9CAUD</name>
<gene>
    <name evidence="1" type="ORF">nattely_82</name>
</gene>
<evidence type="ECO:0000313" key="1">
    <source>
        <dbReference type="EMBL" id="QIQ66249.1"/>
    </source>
</evidence>
<dbReference type="SUPFAM" id="SSF88946">
    <property type="entry name" value="Sigma2 domain of RNA polymerase sigma factors"/>
    <property type="match status" value="1"/>
</dbReference>
<dbReference type="InterPro" id="IPR013325">
    <property type="entry name" value="RNA_pol_sigma_r2"/>
</dbReference>
<sequence length="211" mass="25051">MNKLFLLNTENGIKKISMSYNDLYDHFFNMIQNETWKITRVYSNSIDRDEVEQQFTIELWYAFENYDISTGNCISTYIFHRFKKAKRDLLYPVLQSKRNKWKNSNVSSLNVKLSEDDKYDSSNKKFENDETYQQMESNGAEALLNDEALVDLILSHFKTDSELDLIRILIDKKNFSVVKYAEKYSISRVAANNRVKKMKEKMAEILINEWL</sequence>
<dbReference type="Proteomes" id="UP000501773">
    <property type="component" value="Segment"/>
</dbReference>